<dbReference type="EMBL" id="VCDX01000022">
    <property type="protein sequence ID" value="TYL07028.1"/>
    <property type="molecule type" value="Genomic_DNA"/>
</dbReference>
<reference evidence="3 5" key="2">
    <citation type="submission" date="2019-05" db="EMBL/GenBank/DDBJ databases">
        <title>Genome sequence of Moorella thermoacetica ATCC 33924.</title>
        <authorList>
            <person name="Poehlein A."/>
            <person name="Bengelsdorf F.R."/>
            <person name="Duerre P."/>
            <person name="Daniel R."/>
        </authorList>
    </citation>
    <scope>NUCLEOTIDE SEQUENCE [LARGE SCALE GENOMIC DNA]</scope>
    <source>
        <strain evidence="3 5">ATCC 33924</strain>
    </source>
</reference>
<dbReference type="EMBL" id="CP017019">
    <property type="protein sequence ID" value="AOQ23115.1"/>
    <property type="molecule type" value="Genomic_DNA"/>
</dbReference>
<protein>
    <recommendedName>
        <fullName evidence="6">TadE-like protein</fullName>
    </recommendedName>
</protein>
<organism evidence="2 4">
    <name type="scientific">Neomoorella thermoacetica</name>
    <name type="common">Clostridium thermoaceticum</name>
    <dbReference type="NCBI Taxonomy" id="1525"/>
    <lineage>
        <taxon>Bacteria</taxon>
        <taxon>Bacillati</taxon>
        <taxon>Bacillota</taxon>
        <taxon>Clostridia</taxon>
        <taxon>Neomoorellales</taxon>
        <taxon>Neomoorellaceae</taxon>
        <taxon>Neomoorella</taxon>
    </lineage>
</organism>
<evidence type="ECO:0000313" key="3">
    <source>
        <dbReference type="EMBL" id="TYL07028.1"/>
    </source>
</evidence>
<gene>
    <name evidence="2" type="ORF">Maut_00652</name>
    <name evidence="3" type="ORF">MTAT_29670</name>
</gene>
<name>A0AAC9MTW2_NEOTH</name>
<keyword evidence="5" id="KW-1185">Reference proteome</keyword>
<sequence>MRFRDRRGGILVEFAFAFLIFWTFLAGLFITSFWGIGGAFAQEAAFEAARKYAVVADAGQAAALAKSIMGKWAYVFFDPASVQVSVWGEGDRAKAEVTAVPRVSVWPFKAGVIRREASCSMEYRFRHPQEFD</sequence>
<accession>A0AAC9MTW2</accession>
<keyword evidence="1" id="KW-0812">Transmembrane</keyword>
<dbReference type="RefSeq" id="WP_069588358.1">
    <property type="nucleotide sequence ID" value="NZ_CP017019.1"/>
</dbReference>
<evidence type="ECO:0000256" key="1">
    <source>
        <dbReference type="SAM" id="Phobius"/>
    </source>
</evidence>
<feature type="transmembrane region" description="Helical" evidence="1">
    <location>
        <begin position="12"/>
        <end position="36"/>
    </location>
</feature>
<evidence type="ECO:0008006" key="6">
    <source>
        <dbReference type="Google" id="ProtNLM"/>
    </source>
</evidence>
<reference evidence="2 4" key="1">
    <citation type="submission" date="2016-08" db="EMBL/GenBank/DDBJ databases">
        <title>Moorella thermoacetica DSM 103132.</title>
        <authorList>
            <person name="Jendresen C.B."/>
            <person name="Redl S.M."/>
            <person name="Jensen T.O."/>
            <person name="Nielsen A.T."/>
        </authorList>
    </citation>
    <scope>NUCLEOTIDE SEQUENCE [LARGE SCALE GENOMIC DNA]</scope>
    <source>
        <strain evidence="2 4">DSM 103132</strain>
    </source>
</reference>
<evidence type="ECO:0000313" key="5">
    <source>
        <dbReference type="Proteomes" id="UP000322283"/>
    </source>
</evidence>
<evidence type="ECO:0000313" key="4">
    <source>
        <dbReference type="Proteomes" id="UP000094598"/>
    </source>
</evidence>
<proteinExistence type="predicted"/>
<dbReference type="AlphaFoldDB" id="A0AAC9MTW2"/>
<keyword evidence="1" id="KW-1133">Transmembrane helix</keyword>
<keyword evidence="1" id="KW-0472">Membrane</keyword>
<dbReference type="Proteomes" id="UP000094598">
    <property type="component" value="Chromosome"/>
</dbReference>
<dbReference type="Proteomes" id="UP000322283">
    <property type="component" value="Unassembled WGS sequence"/>
</dbReference>
<evidence type="ECO:0000313" key="2">
    <source>
        <dbReference type="EMBL" id="AOQ23115.1"/>
    </source>
</evidence>